<keyword evidence="4" id="KW-0732">Signal</keyword>
<feature type="domain" description="DUF5979" evidence="7">
    <location>
        <begin position="290"/>
        <end position="386"/>
    </location>
</feature>
<keyword evidence="5" id="KW-0572">Peptidoglycan-anchor</keyword>
<feature type="domain" description="DUF5979" evidence="7">
    <location>
        <begin position="395"/>
        <end position="494"/>
    </location>
</feature>
<keyword evidence="3" id="KW-0964">Secreted</keyword>
<reference evidence="8 9" key="1">
    <citation type="journal article" date="2008" name="Int. J. Syst. Evol. Microbiol.">
        <title>Tessaracoccus flavescens sp. nov., isolated from marine sediment.</title>
        <authorList>
            <person name="Lee D.W."/>
            <person name="Lee S.D."/>
        </authorList>
    </citation>
    <scope>NUCLEOTIDE SEQUENCE [LARGE SCALE GENOMIC DNA]</scope>
    <source>
        <strain evidence="8 9">SST-39T</strain>
    </source>
</reference>
<evidence type="ECO:0000259" key="7">
    <source>
        <dbReference type="Pfam" id="PF19407"/>
    </source>
</evidence>
<dbReference type="Pfam" id="PF19407">
    <property type="entry name" value="DUF5979"/>
    <property type="match status" value="2"/>
</dbReference>
<dbReference type="RefSeq" id="WP_077351325.1">
    <property type="nucleotide sequence ID" value="NZ_CP019607.1"/>
</dbReference>
<evidence type="ECO:0000256" key="2">
    <source>
        <dbReference type="ARBA" id="ARBA00022512"/>
    </source>
</evidence>
<evidence type="ECO:0000256" key="3">
    <source>
        <dbReference type="ARBA" id="ARBA00022525"/>
    </source>
</evidence>
<name>A0A1Q2D036_9ACTN</name>
<evidence type="ECO:0000256" key="4">
    <source>
        <dbReference type="ARBA" id="ARBA00022729"/>
    </source>
</evidence>
<dbReference type="STRING" id="399497.BW733_13805"/>
<feature type="compositionally biased region" description="Pro residues" evidence="6">
    <location>
        <begin position="499"/>
        <end position="517"/>
    </location>
</feature>
<dbReference type="Proteomes" id="UP000188235">
    <property type="component" value="Chromosome"/>
</dbReference>
<accession>A0A1Q2D036</accession>
<organism evidence="8 9">
    <name type="scientific">Tessaracoccus flavescens</name>
    <dbReference type="NCBI Taxonomy" id="399497"/>
    <lineage>
        <taxon>Bacteria</taxon>
        <taxon>Bacillati</taxon>
        <taxon>Actinomycetota</taxon>
        <taxon>Actinomycetes</taxon>
        <taxon>Propionibacteriales</taxon>
        <taxon>Propionibacteriaceae</taxon>
        <taxon>Tessaracoccus</taxon>
    </lineage>
</organism>
<gene>
    <name evidence="8" type="ORF">BW733_13805</name>
</gene>
<feature type="region of interest" description="Disordered" evidence="6">
    <location>
        <begin position="495"/>
        <end position="524"/>
    </location>
</feature>
<evidence type="ECO:0000313" key="8">
    <source>
        <dbReference type="EMBL" id="AQP51738.1"/>
    </source>
</evidence>
<dbReference type="OrthoDB" id="5056942at2"/>
<dbReference type="KEGG" id="tfa:BW733_13805"/>
<dbReference type="AlphaFoldDB" id="A0A1Q2D036"/>
<sequence>MKFTQESATTWSRAELVGTWSLPDNPAPTAGLEVELPEGLRGVKTSFPMMSDAKGTTPSVQMGTCYVEDTRLFCDIDDDYIAENPLNLRGTFKFWVQVTTETTTDTQVTYTFDDVEATLTVVPPKTGGTCPENCEFTGRGNGKWGGWDYETNAIVWTVAVEAGPNGAEGGETIIVKDTPGAGQDLIPARSAVVFETNEVRPNSAGYWRPTNWQVKPESEYTINAARDQVTIVAEKGYFYEIKFVTQPTDLTLETYENEATVGTEEEKTVTAQQRNVGGSATGIGENVGRFAVTKTVDGPDVNVDDVDFSVTYTVTPPEGEGEPVTDTFTFKAGQTWTSEDFPRNSTVKLSEATPSALPNASWGTPVFSESEFTLKGGTLSEITLTNPLALKTGQFEVSKLLAGDAASKVPADTTFTIDYSFPAGDGFEAGSGSLEVKAGEKATSPELPAGAVVSISEKTPVAITGTVWGDIVIDNVNFTVAAGDTTDVVVTNTINDVPTPSPSPSPTPSPSRPPVKPGLPSTGR</sequence>
<keyword evidence="9" id="KW-1185">Reference proteome</keyword>
<dbReference type="EMBL" id="CP019607">
    <property type="protein sequence ID" value="AQP51738.1"/>
    <property type="molecule type" value="Genomic_DNA"/>
</dbReference>
<dbReference type="InterPro" id="IPR011252">
    <property type="entry name" value="Fibrogen-bd_dom1"/>
</dbReference>
<protein>
    <recommendedName>
        <fullName evidence="7">DUF5979 domain-containing protein</fullName>
    </recommendedName>
</protein>
<dbReference type="InterPro" id="IPR046022">
    <property type="entry name" value="DUF5979"/>
</dbReference>
<dbReference type="Gene3D" id="2.60.40.1140">
    <property type="entry name" value="Collagen-binding surface protein Cna, B-type domain"/>
    <property type="match status" value="1"/>
</dbReference>
<evidence type="ECO:0000256" key="6">
    <source>
        <dbReference type="SAM" id="MobiDB-lite"/>
    </source>
</evidence>
<comment type="subcellular location">
    <subcellularLocation>
        <location evidence="1">Secreted</location>
        <location evidence="1">Cell wall</location>
    </subcellularLocation>
</comment>
<keyword evidence="2" id="KW-0134">Cell wall</keyword>
<proteinExistence type="predicted"/>
<dbReference type="InterPro" id="IPR008966">
    <property type="entry name" value="Adhesion_dom_sf"/>
</dbReference>
<evidence type="ECO:0000256" key="1">
    <source>
        <dbReference type="ARBA" id="ARBA00004191"/>
    </source>
</evidence>
<evidence type="ECO:0000313" key="9">
    <source>
        <dbReference type="Proteomes" id="UP000188235"/>
    </source>
</evidence>
<evidence type="ECO:0000256" key="5">
    <source>
        <dbReference type="ARBA" id="ARBA00023088"/>
    </source>
</evidence>
<dbReference type="Gene3D" id="2.60.40.740">
    <property type="match status" value="1"/>
</dbReference>
<dbReference type="SUPFAM" id="SSF49401">
    <property type="entry name" value="Bacterial adhesins"/>
    <property type="match status" value="1"/>
</dbReference>
<dbReference type="Gene3D" id="2.60.40.1280">
    <property type="match status" value="1"/>
</dbReference>
<dbReference type="GO" id="GO:0007155">
    <property type="term" value="P:cell adhesion"/>
    <property type="evidence" value="ECO:0007669"/>
    <property type="project" value="InterPro"/>
</dbReference>